<evidence type="ECO:0000256" key="1">
    <source>
        <dbReference type="SAM" id="MobiDB-lite"/>
    </source>
</evidence>
<dbReference type="EMBL" id="CP003876">
    <property type="protein sequence ID" value="AFU05016.1"/>
    <property type="molecule type" value="Genomic_DNA"/>
</dbReference>
<reference evidence="3 4" key="1">
    <citation type="journal article" date="2012" name="J. Bacteriol.">
        <title>Complete genome sequence of Nocardia brasiliensis HUJEG-1.</title>
        <authorList>
            <person name="Vera-Cabrera L."/>
            <person name="Ortiz-Lopez R."/>
            <person name="Elizondo-Gonzalez R."/>
            <person name="Perez-Maya A.A."/>
            <person name="Ocampo-Candiani J."/>
        </authorList>
    </citation>
    <scope>NUCLEOTIDE SEQUENCE [LARGE SCALE GENOMIC DNA]</scope>
    <source>
        <strain evidence="4">ATCC 700358</strain>
    </source>
</reference>
<dbReference type="InterPro" id="IPR013429">
    <property type="entry name" value="Regulatory_FmdB_Zinc_ribbon"/>
</dbReference>
<dbReference type="eggNOG" id="COG2331">
    <property type="taxonomic scope" value="Bacteria"/>
</dbReference>
<dbReference type="STRING" id="1133849.O3I_035345"/>
<organism evidence="3 4">
    <name type="scientific">Nocardia brasiliensis (strain ATCC 700358 / HUJEG-1)</name>
    <dbReference type="NCBI Taxonomy" id="1133849"/>
    <lineage>
        <taxon>Bacteria</taxon>
        <taxon>Bacillati</taxon>
        <taxon>Actinomycetota</taxon>
        <taxon>Actinomycetes</taxon>
        <taxon>Mycobacteriales</taxon>
        <taxon>Nocardiaceae</taxon>
        <taxon>Nocardia</taxon>
    </lineage>
</organism>
<dbReference type="KEGG" id="nbr:O3I_035345"/>
<dbReference type="Pfam" id="PF09723">
    <property type="entry name" value="Zn_ribbon_8"/>
    <property type="match status" value="1"/>
</dbReference>
<name>K0FBX0_NOCB7</name>
<dbReference type="AlphaFoldDB" id="K0FBX0"/>
<dbReference type="HOGENOM" id="CLU_136025_2_1_11"/>
<evidence type="ECO:0000259" key="2">
    <source>
        <dbReference type="SMART" id="SM00834"/>
    </source>
</evidence>
<dbReference type="SMART" id="SM00834">
    <property type="entry name" value="CxxC_CXXC_SSSS"/>
    <property type="match status" value="1"/>
</dbReference>
<gene>
    <name evidence="3" type="ORF">O3I_035345</name>
</gene>
<dbReference type="RefSeq" id="WP_014987866.1">
    <property type="nucleotide sequence ID" value="NC_018681.1"/>
</dbReference>
<keyword evidence="4" id="KW-1185">Reference proteome</keyword>
<feature type="domain" description="Putative regulatory protein FmdB zinc ribbon" evidence="2">
    <location>
        <begin position="4"/>
        <end position="43"/>
    </location>
</feature>
<dbReference type="NCBIfam" id="TIGR02605">
    <property type="entry name" value="CxxC_CxxC_SSSS"/>
    <property type="match status" value="1"/>
</dbReference>
<evidence type="ECO:0000313" key="4">
    <source>
        <dbReference type="Proteomes" id="UP000006304"/>
    </source>
</evidence>
<feature type="region of interest" description="Disordered" evidence="1">
    <location>
        <begin position="66"/>
        <end position="94"/>
    </location>
</feature>
<evidence type="ECO:0000313" key="3">
    <source>
        <dbReference type="EMBL" id="AFU05016.1"/>
    </source>
</evidence>
<sequence>MPVPLYRFHCRACGGFDLAFAMADVPAATSCPACAADSRRQFGGGALIRPGAAATRLLDATRRTAAEPAVVAAPPPRRSAPVSRNPLHRKLPRP</sequence>
<proteinExistence type="predicted"/>
<accession>K0FBX0</accession>
<dbReference type="Proteomes" id="UP000006304">
    <property type="component" value="Chromosome"/>
</dbReference>
<protein>
    <submittedName>
        <fullName evidence="3">Regulatory protein</fullName>
    </submittedName>
</protein>